<dbReference type="AlphaFoldDB" id="A0A418R718"/>
<proteinExistence type="predicted"/>
<feature type="domain" description="Phage tail collar" evidence="1">
    <location>
        <begin position="7"/>
        <end position="62"/>
    </location>
</feature>
<reference evidence="2 3" key="2">
    <citation type="submission" date="2019-01" db="EMBL/GenBank/DDBJ databases">
        <title>Hymenobacter humicola sp. nov., isolated from soils in Antarctica.</title>
        <authorList>
            <person name="Sedlacek I."/>
            <person name="Holochova P."/>
            <person name="Kralova S."/>
            <person name="Pantucek R."/>
            <person name="Stankova E."/>
            <person name="Vrbovska V."/>
            <person name="Kristofova L."/>
            <person name="Svec P."/>
            <person name="Busse H.-J."/>
        </authorList>
    </citation>
    <scope>NUCLEOTIDE SEQUENCE [LARGE SCALE GENOMIC DNA]</scope>
    <source>
        <strain evidence="2 3">CCM 8852</strain>
    </source>
</reference>
<sequence>MMDNYLGEIRIFGGTFPPVGWQFCSGQLLSISENEALYTLLGTTYGGDGQNTFALPNLQSRVAVGMGQGPGRSNYQQGQTAGTENVTLTTAQLPVHQHPLQASVKAVTGANGQTSPVGAYFADKGGDNYTGTAGTSTLGADALTGTLTPAGGSQPHSNIQPALALQYIIATEGIYPSQQ</sequence>
<dbReference type="OrthoDB" id="9810174at2"/>
<dbReference type="Pfam" id="PF07484">
    <property type="entry name" value="Collar"/>
    <property type="match status" value="1"/>
</dbReference>
<name>A0A418R718_9BACT</name>
<dbReference type="EMBL" id="QYCN01000003">
    <property type="protein sequence ID" value="RIY13277.1"/>
    <property type="molecule type" value="Genomic_DNA"/>
</dbReference>
<organism evidence="2 3">
    <name type="scientific">Hymenobacter rubripertinctus</name>
    <dbReference type="NCBI Taxonomy" id="2029981"/>
    <lineage>
        <taxon>Bacteria</taxon>
        <taxon>Pseudomonadati</taxon>
        <taxon>Bacteroidota</taxon>
        <taxon>Cytophagia</taxon>
        <taxon>Cytophagales</taxon>
        <taxon>Hymenobacteraceae</taxon>
        <taxon>Hymenobacter</taxon>
    </lineage>
</organism>
<protein>
    <submittedName>
        <fullName evidence="2">Phage tail protein</fullName>
    </submittedName>
</protein>
<dbReference type="Gene3D" id="3.90.1340.10">
    <property type="entry name" value="Phage tail collar domain"/>
    <property type="match status" value="1"/>
</dbReference>
<reference evidence="2 3" key="1">
    <citation type="submission" date="2018-09" db="EMBL/GenBank/DDBJ databases">
        <authorList>
            <person name="Zeman M."/>
            <person name="Pardy F."/>
        </authorList>
    </citation>
    <scope>NUCLEOTIDE SEQUENCE [LARGE SCALE GENOMIC DNA]</scope>
    <source>
        <strain evidence="2 3">CCM 8852</strain>
    </source>
</reference>
<dbReference type="InterPro" id="IPR011083">
    <property type="entry name" value="Phage_tail_collar_dom"/>
</dbReference>
<keyword evidence="3" id="KW-1185">Reference proteome</keyword>
<comment type="caution">
    <text evidence="2">The sequence shown here is derived from an EMBL/GenBank/DDBJ whole genome shotgun (WGS) entry which is preliminary data.</text>
</comment>
<accession>A0A418R718</accession>
<evidence type="ECO:0000313" key="3">
    <source>
        <dbReference type="Proteomes" id="UP000284250"/>
    </source>
</evidence>
<dbReference type="Proteomes" id="UP000284250">
    <property type="component" value="Unassembled WGS sequence"/>
</dbReference>
<evidence type="ECO:0000259" key="1">
    <source>
        <dbReference type="Pfam" id="PF07484"/>
    </source>
</evidence>
<dbReference type="SUPFAM" id="SSF88874">
    <property type="entry name" value="Receptor-binding domain of short tail fibre protein gp12"/>
    <property type="match status" value="1"/>
</dbReference>
<evidence type="ECO:0000313" key="2">
    <source>
        <dbReference type="EMBL" id="RIY13277.1"/>
    </source>
</evidence>
<dbReference type="InterPro" id="IPR037053">
    <property type="entry name" value="Phage_tail_collar_dom_sf"/>
</dbReference>
<gene>
    <name evidence="2" type="ORF">D0T11_02250</name>
</gene>